<evidence type="ECO:0000256" key="1">
    <source>
        <dbReference type="SAM" id="MobiDB-lite"/>
    </source>
</evidence>
<protein>
    <recommendedName>
        <fullName evidence="4">S-adenosyl-L-methionine-dependent methyltransferase</fullName>
    </recommendedName>
</protein>
<reference evidence="2 3" key="1">
    <citation type="journal article" date="2019" name="Nat. Ecol. Evol.">
        <title>Megaphylogeny resolves global patterns of mushroom evolution.</title>
        <authorList>
            <person name="Varga T."/>
            <person name="Krizsan K."/>
            <person name="Foldi C."/>
            <person name="Dima B."/>
            <person name="Sanchez-Garcia M."/>
            <person name="Sanchez-Ramirez S."/>
            <person name="Szollosi G.J."/>
            <person name="Szarkandi J.G."/>
            <person name="Papp V."/>
            <person name="Albert L."/>
            <person name="Andreopoulos W."/>
            <person name="Angelini C."/>
            <person name="Antonin V."/>
            <person name="Barry K.W."/>
            <person name="Bougher N.L."/>
            <person name="Buchanan P."/>
            <person name="Buyck B."/>
            <person name="Bense V."/>
            <person name="Catcheside P."/>
            <person name="Chovatia M."/>
            <person name="Cooper J."/>
            <person name="Damon W."/>
            <person name="Desjardin D."/>
            <person name="Finy P."/>
            <person name="Geml J."/>
            <person name="Haridas S."/>
            <person name="Hughes K."/>
            <person name="Justo A."/>
            <person name="Karasinski D."/>
            <person name="Kautmanova I."/>
            <person name="Kiss B."/>
            <person name="Kocsube S."/>
            <person name="Kotiranta H."/>
            <person name="LaButti K.M."/>
            <person name="Lechner B.E."/>
            <person name="Liimatainen K."/>
            <person name="Lipzen A."/>
            <person name="Lukacs Z."/>
            <person name="Mihaltcheva S."/>
            <person name="Morgado L.N."/>
            <person name="Niskanen T."/>
            <person name="Noordeloos M.E."/>
            <person name="Ohm R.A."/>
            <person name="Ortiz-Santana B."/>
            <person name="Ovrebo C."/>
            <person name="Racz N."/>
            <person name="Riley R."/>
            <person name="Savchenko A."/>
            <person name="Shiryaev A."/>
            <person name="Soop K."/>
            <person name="Spirin V."/>
            <person name="Szebenyi C."/>
            <person name="Tomsovsky M."/>
            <person name="Tulloss R.E."/>
            <person name="Uehling J."/>
            <person name="Grigoriev I.V."/>
            <person name="Vagvolgyi C."/>
            <person name="Papp T."/>
            <person name="Martin F.M."/>
            <person name="Miettinen O."/>
            <person name="Hibbett D.S."/>
            <person name="Nagy L.G."/>
        </authorList>
    </citation>
    <scope>NUCLEOTIDE SEQUENCE [LARGE SCALE GENOMIC DNA]</scope>
    <source>
        <strain evidence="2 3">CBS 962.96</strain>
    </source>
</reference>
<evidence type="ECO:0000313" key="2">
    <source>
        <dbReference type="EMBL" id="THU86310.1"/>
    </source>
</evidence>
<keyword evidence="3" id="KW-1185">Reference proteome</keyword>
<dbReference type="AlphaFoldDB" id="A0A4S8LC94"/>
<dbReference type="Gene3D" id="3.40.50.150">
    <property type="entry name" value="Vaccinia Virus protein VP39"/>
    <property type="match status" value="1"/>
</dbReference>
<feature type="region of interest" description="Disordered" evidence="1">
    <location>
        <begin position="1"/>
        <end position="58"/>
    </location>
</feature>
<feature type="compositionally biased region" description="Low complexity" evidence="1">
    <location>
        <begin position="39"/>
        <end position="54"/>
    </location>
</feature>
<dbReference type="SUPFAM" id="SSF53335">
    <property type="entry name" value="S-adenosyl-L-methionine-dependent methyltransferases"/>
    <property type="match status" value="1"/>
</dbReference>
<evidence type="ECO:0000313" key="3">
    <source>
        <dbReference type="Proteomes" id="UP000297245"/>
    </source>
</evidence>
<dbReference type="CDD" id="cd02440">
    <property type="entry name" value="AdoMet_MTases"/>
    <property type="match status" value="1"/>
</dbReference>
<organism evidence="2 3">
    <name type="scientific">Dendrothele bispora (strain CBS 962.96)</name>
    <dbReference type="NCBI Taxonomy" id="1314807"/>
    <lineage>
        <taxon>Eukaryota</taxon>
        <taxon>Fungi</taxon>
        <taxon>Dikarya</taxon>
        <taxon>Basidiomycota</taxon>
        <taxon>Agaricomycotina</taxon>
        <taxon>Agaricomycetes</taxon>
        <taxon>Agaricomycetidae</taxon>
        <taxon>Agaricales</taxon>
        <taxon>Agaricales incertae sedis</taxon>
        <taxon>Dendrothele</taxon>
    </lineage>
</organism>
<proteinExistence type="predicted"/>
<dbReference type="Proteomes" id="UP000297245">
    <property type="component" value="Unassembled WGS sequence"/>
</dbReference>
<sequence>MNGHDNHDNTQYNGYNEEEFEPSDPSSSGEFSDSDSDSDSVSGTAGTGSDSGVVDVDDESIPSYFIERGGRLYHADTTSPYPLPCDGREIQRLNAQHSLLKNVFGRNYIRQDLVQEVLTDDGSMKVVVDFAHGTGRWAVEMGQQFPHVQFYGLEIVPITNREHLDNVQFELNSEISRGTRFDEGSVTIVHARTVYMTVRNYYQSIILEAGRILQTGGLYLAGEWGYPAFIGQEPHPNLAQMGLGQFFNSLSQCLAPRGITRLGRDLENLIRNSNLFNPIHVHNVWVPIGPWDPQRQEFGARMRRILRRFMSSTKPLLLESSGWTEAQINDLFAVCNTEMTSTPRLVMVFHAICAVRWRGE</sequence>
<name>A0A4S8LC94_DENBC</name>
<evidence type="ECO:0008006" key="4">
    <source>
        <dbReference type="Google" id="ProtNLM"/>
    </source>
</evidence>
<gene>
    <name evidence="2" type="ORF">K435DRAFT_763501</name>
</gene>
<dbReference type="InterPro" id="IPR029063">
    <property type="entry name" value="SAM-dependent_MTases_sf"/>
</dbReference>
<accession>A0A4S8LC94</accession>
<dbReference type="OrthoDB" id="2013972at2759"/>
<dbReference type="EMBL" id="ML179504">
    <property type="protein sequence ID" value="THU86310.1"/>
    <property type="molecule type" value="Genomic_DNA"/>
</dbReference>